<keyword evidence="3" id="KW-1185">Reference proteome</keyword>
<reference evidence="2" key="1">
    <citation type="journal article" date="2023" name="Science">
        <title>Genome structures resolve the early diversification of teleost fishes.</title>
        <authorList>
            <person name="Parey E."/>
            <person name="Louis A."/>
            <person name="Montfort J."/>
            <person name="Bouchez O."/>
            <person name="Roques C."/>
            <person name="Iampietro C."/>
            <person name="Lluch J."/>
            <person name="Castinel A."/>
            <person name="Donnadieu C."/>
            <person name="Desvignes T."/>
            <person name="Floi Bucao C."/>
            <person name="Jouanno E."/>
            <person name="Wen M."/>
            <person name="Mejri S."/>
            <person name="Dirks R."/>
            <person name="Jansen H."/>
            <person name="Henkel C."/>
            <person name="Chen W.J."/>
            <person name="Zahm M."/>
            <person name="Cabau C."/>
            <person name="Klopp C."/>
            <person name="Thompson A.W."/>
            <person name="Robinson-Rechavi M."/>
            <person name="Braasch I."/>
            <person name="Lecointre G."/>
            <person name="Bobe J."/>
            <person name="Postlethwait J.H."/>
            <person name="Berthelot C."/>
            <person name="Roest Crollius H."/>
            <person name="Guiguen Y."/>
        </authorList>
    </citation>
    <scope>NUCLEOTIDE SEQUENCE</scope>
    <source>
        <strain evidence="2">NC1722</strain>
    </source>
</reference>
<protein>
    <submittedName>
        <fullName evidence="2">Uncharacterized protein</fullName>
    </submittedName>
</protein>
<dbReference type="AlphaFoldDB" id="A0AAD7SRX8"/>
<name>A0AAD7SRX8_9TELE</name>
<evidence type="ECO:0000313" key="3">
    <source>
        <dbReference type="Proteomes" id="UP001221898"/>
    </source>
</evidence>
<feature type="region of interest" description="Disordered" evidence="1">
    <location>
        <begin position="41"/>
        <end position="60"/>
    </location>
</feature>
<gene>
    <name evidence="2" type="ORF">AAFF_G00267760</name>
</gene>
<evidence type="ECO:0000313" key="2">
    <source>
        <dbReference type="EMBL" id="KAJ8407732.1"/>
    </source>
</evidence>
<evidence type="ECO:0000256" key="1">
    <source>
        <dbReference type="SAM" id="MobiDB-lite"/>
    </source>
</evidence>
<dbReference type="EMBL" id="JAINUG010000037">
    <property type="protein sequence ID" value="KAJ8407732.1"/>
    <property type="molecule type" value="Genomic_DNA"/>
</dbReference>
<dbReference type="Proteomes" id="UP001221898">
    <property type="component" value="Unassembled WGS sequence"/>
</dbReference>
<comment type="caution">
    <text evidence="2">The sequence shown here is derived from an EMBL/GenBank/DDBJ whole genome shotgun (WGS) entry which is preliminary data.</text>
</comment>
<sequence length="153" mass="16915">MIYASHLSPLCFCCSTDHQHLKRPGPKGRFLDRDAAQRRSISLSSRPPHAMGPRTQGPLSSRWRQEYEPGAYEAGNIFHSPPASLSTVWKLLLRRSLTLFPQLAQLLLSVDTSSRSPRWRQGCGLVMCTFGFLLAGLEISVNANACCPFAGPC</sequence>
<accession>A0AAD7SRX8</accession>
<organism evidence="2 3">
    <name type="scientific">Aldrovandia affinis</name>
    <dbReference type="NCBI Taxonomy" id="143900"/>
    <lineage>
        <taxon>Eukaryota</taxon>
        <taxon>Metazoa</taxon>
        <taxon>Chordata</taxon>
        <taxon>Craniata</taxon>
        <taxon>Vertebrata</taxon>
        <taxon>Euteleostomi</taxon>
        <taxon>Actinopterygii</taxon>
        <taxon>Neopterygii</taxon>
        <taxon>Teleostei</taxon>
        <taxon>Notacanthiformes</taxon>
        <taxon>Halosauridae</taxon>
        <taxon>Aldrovandia</taxon>
    </lineage>
</organism>
<proteinExistence type="predicted"/>